<dbReference type="Proteomes" id="UP000005627">
    <property type="component" value="Chromosome 7"/>
</dbReference>
<keyword evidence="4" id="KW-0243">Dynein</keyword>
<dbReference type="AlphaFoldDB" id="G8ZYD7"/>
<keyword evidence="3" id="KW-0493">Microtubule</keyword>
<dbReference type="Pfam" id="PF05783">
    <property type="entry name" value="DLIC"/>
    <property type="match status" value="1"/>
</dbReference>
<evidence type="ECO:0008006" key="9">
    <source>
        <dbReference type="Google" id="ProtNLM"/>
    </source>
</evidence>
<dbReference type="InParanoid" id="G8ZYD7"/>
<evidence type="ECO:0000256" key="2">
    <source>
        <dbReference type="ARBA" id="ARBA00022490"/>
    </source>
</evidence>
<dbReference type="GO" id="GO:0030286">
    <property type="term" value="C:dynein complex"/>
    <property type="evidence" value="ECO:0007669"/>
    <property type="project" value="UniProtKB-KW"/>
</dbReference>
<organism evidence="7 8">
    <name type="scientific">Torulaspora delbrueckii</name>
    <name type="common">Yeast</name>
    <name type="synonym">Candida colliculosa</name>
    <dbReference type="NCBI Taxonomy" id="4950"/>
    <lineage>
        <taxon>Eukaryota</taxon>
        <taxon>Fungi</taxon>
        <taxon>Dikarya</taxon>
        <taxon>Ascomycota</taxon>
        <taxon>Saccharomycotina</taxon>
        <taxon>Saccharomycetes</taxon>
        <taxon>Saccharomycetales</taxon>
        <taxon>Saccharomycetaceae</taxon>
        <taxon>Torulaspora</taxon>
    </lineage>
</organism>
<dbReference type="RefSeq" id="XP_003682623.1">
    <property type="nucleotide sequence ID" value="XM_003682575.1"/>
</dbReference>
<evidence type="ECO:0000256" key="3">
    <source>
        <dbReference type="ARBA" id="ARBA00022701"/>
    </source>
</evidence>
<dbReference type="KEGG" id="tdl:TDEL_0G00450"/>
<evidence type="ECO:0000313" key="7">
    <source>
        <dbReference type="EMBL" id="CCE93412.1"/>
    </source>
</evidence>
<reference evidence="7 8" key="1">
    <citation type="journal article" date="2011" name="Proc. Natl. Acad. Sci. U.S.A.">
        <title>Evolutionary erosion of yeast sex chromosomes by mating-type switching accidents.</title>
        <authorList>
            <person name="Gordon J.L."/>
            <person name="Armisen D."/>
            <person name="Proux-Wera E."/>
            <person name="Oheigeartaigh S.S."/>
            <person name="Byrne K.P."/>
            <person name="Wolfe K.H."/>
        </authorList>
    </citation>
    <scope>NUCLEOTIDE SEQUENCE [LARGE SCALE GENOMIC DNA]</scope>
    <source>
        <strain evidence="8">ATCC 10662 / CBS 1146 / NBRC 0425 / NCYC 2629 / NRRL Y-866</strain>
    </source>
</reference>
<keyword evidence="8" id="KW-1185">Reference proteome</keyword>
<dbReference type="HOGENOM" id="CLU_064762_0_0_1"/>
<evidence type="ECO:0000256" key="5">
    <source>
        <dbReference type="ARBA" id="ARBA00023175"/>
    </source>
</evidence>
<dbReference type="OrthoDB" id="27603at2759"/>
<dbReference type="InterPro" id="IPR022780">
    <property type="entry name" value="Dynein_light_int_chain"/>
</dbReference>
<accession>G8ZYD7</accession>
<keyword evidence="5" id="KW-0505">Motor protein</keyword>
<dbReference type="FunCoup" id="G8ZYD7">
    <property type="interactions" value="48"/>
</dbReference>
<gene>
    <name evidence="7" type="primary">TDEL0G00450</name>
    <name evidence="7" type="ORF">TDEL_0G00450</name>
</gene>
<sequence>MSNPWTELLKKIDDRAVPRYKKVIIVCAPNVESSRQFEARFLPTGVQTLNETLNVLGFDAISLEIRTSNGRLEHFLDLDVYTIPFPVKSQSIEYLRAFVKLEDHQNCDIHYFFLLDWSMSNQRTWLRQLNSSVQLLQDAGSYVSQGSITVCCMNTEHIYTWQKNTAQWLPRHVEFVQQSVRSFCLLKECTLLYRTSLANSEKEETDQTVFVDIVSGDFSNIMADLVNPSKLLIPFGSDSIGLIKTVCDSFDPIRVLEEEFIRKKFETLVPTLDDSSLRDEAPSNLDLLTPYKVDIQQELAKIYHKVQAQKAADNV</sequence>
<keyword evidence="6" id="KW-0206">Cytoskeleton</keyword>
<dbReference type="eggNOG" id="ENOG502S4QG">
    <property type="taxonomic scope" value="Eukaryota"/>
</dbReference>
<dbReference type="GeneID" id="11504378"/>
<dbReference type="EMBL" id="HE616748">
    <property type="protein sequence ID" value="CCE93412.1"/>
    <property type="molecule type" value="Genomic_DNA"/>
</dbReference>
<evidence type="ECO:0000313" key="8">
    <source>
        <dbReference type="Proteomes" id="UP000005627"/>
    </source>
</evidence>
<name>G8ZYD7_TORDE</name>
<proteinExistence type="predicted"/>
<protein>
    <recommendedName>
        <fullName evidence="9">Dynein light intermediate chain</fullName>
    </recommendedName>
</protein>
<dbReference type="GO" id="GO:0005874">
    <property type="term" value="C:microtubule"/>
    <property type="evidence" value="ECO:0007669"/>
    <property type="project" value="UniProtKB-KW"/>
</dbReference>
<dbReference type="STRING" id="1076872.G8ZYD7"/>
<evidence type="ECO:0000256" key="1">
    <source>
        <dbReference type="ARBA" id="ARBA00004245"/>
    </source>
</evidence>
<comment type="subcellular location">
    <subcellularLocation>
        <location evidence="1">Cytoplasm</location>
        <location evidence="1">Cytoskeleton</location>
    </subcellularLocation>
</comment>
<evidence type="ECO:0000256" key="4">
    <source>
        <dbReference type="ARBA" id="ARBA00023017"/>
    </source>
</evidence>
<evidence type="ECO:0000256" key="6">
    <source>
        <dbReference type="ARBA" id="ARBA00023212"/>
    </source>
</evidence>
<keyword evidence="2" id="KW-0963">Cytoplasm</keyword>